<dbReference type="Gene3D" id="2.130.10.30">
    <property type="entry name" value="Regulator of chromosome condensation 1/beta-lactamase-inhibitor protein II"/>
    <property type="match status" value="2"/>
</dbReference>
<accession>A0A543I651</accession>
<dbReference type="SUPFAM" id="SSF50985">
    <property type="entry name" value="RCC1/BLIP-II"/>
    <property type="match status" value="1"/>
</dbReference>
<dbReference type="EMBL" id="VFPN01000001">
    <property type="protein sequence ID" value="TQM65950.1"/>
    <property type="molecule type" value="Genomic_DNA"/>
</dbReference>
<name>A0A543I651_9MICO</name>
<comment type="caution">
    <text evidence="2">The sequence shown here is derived from an EMBL/GenBank/DDBJ whole genome shotgun (WGS) entry which is preliminary data.</text>
</comment>
<keyword evidence="1" id="KW-1133">Transmembrane helix</keyword>
<dbReference type="GO" id="GO:0005085">
    <property type="term" value="F:guanyl-nucleotide exchange factor activity"/>
    <property type="evidence" value="ECO:0007669"/>
    <property type="project" value="TreeGrafter"/>
</dbReference>
<dbReference type="Pfam" id="PF00415">
    <property type="entry name" value="RCC1"/>
    <property type="match status" value="3"/>
</dbReference>
<evidence type="ECO:0000313" key="2">
    <source>
        <dbReference type="EMBL" id="TQM65950.1"/>
    </source>
</evidence>
<keyword evidence="3" id="KW-1185">Reference proteome</keyword>
<sequence>MGHHLTTYGRSKRPRLRYATATGVAAVIIGMLSVGGPAVAYWSQDGTISSTATTSTLAAPSAPGIGTITAGSLGLSVTAAQSSDTLKPQYTLERSTTADFQSPTRLSATESTSVTDQGHLPQILVDSGFDTITVAVESGCGLVSAVVYCWGAGGRGSLGNGSSVNVGSPVKVHTTAESTASALPAGEPVTSVAAGLRSVCATTARSVYCWGANESGAVDGVSTAIKYRPVKVAGLPDAPVNALSVGADHACVNVQGTGVMCWGSNSDGQLGSGAALGAGPYAPQKVLMNGTGQIPAGATVTATTSGAEFSCMIASGLAYCWGSNTSGNLGNGNATSSSTPQKVLMGTSAIPANAVFSDISTDAESSGASYRSACAVASGFVYCWGGTVNGALGNGGVTPTTGYAVRVSGQTVATATSVSAGNSGYCYLAAGVTRCWGFNIYGQLGIGTTTNATTPVQAGTAAGKTVRQGAGGGLLRCWLYTDGSSGCAGTGSYFRLGEGPDGRSATANSTVGTMVRPQVPGCSANSTNLGDGTCSLVANTTYYYRVSYTLGLWTSPVSSVTTVRTSSA</sequence>
<keyword evidence="1" id="KW-0472">Membrane</keyword>
<dbReference type="InterPro" id="IPR051553">
    <property type="entry name" value="Ran_GTPase-activating"/>
</dbReference>
<dbReference type="PANTHER" id="PTHR45982">
    <property type="entry name" value="REGULATOR OF CHROMOSOME CONDENSATION"/>
    <property type="match status" value="1"/>
</dbReference>
<dbReference type="InterPro" id="IPR000408">
    <property type="entry name" value="Reg_chr_condens"/>
</dbReference>
<proteinExistence type="predicted"/>
<dbReference type="Proteomes" id="UP000318331">
    <property type="component" value="Unassembled WGS sequence"/>
</dbReference>
<dbReference type="PANTHER" id="PTHR45982:SF1">
    <property type="entry name" value="REGULATOR OF CHROMOSOME CONDENSATION"/>
    <property type="match status" value="1"/>
</dbReference>
<keyword evidence="1" id="KW-0812">Transmembrane</keyword>
<organism evidence="2 3">
    <name type="scientific">Klugiella xanthotipulae</name>
    <dbReference type="NCBI Taxonomy" id="244735"/>
    <lineage>
        <taxon>Bacteria</taxon>
        <taxon>Bacillati</taxon>
        <taxon>Actinomycetota</taxon>
        <taxon>Actinomycetes</taxon>
        <taxon>Micrococcales</taxon>
        <taxon>Microbacteriaceae</taxon>
        <taxon>Klugiella</taxon>
    </lineage>
</organism>
<dbReference type="GO" id="GO:0005737">
    <property type="term" value="C:cytoplasm"/>
    <property type="evidence" value="ECO:0007669"/>
    <property type="project" value="TreeGrafter"/>
</dbReference>
<protein>
    <submittedName>
        <fullName evidence="2">Alpha-tubulin suppressor-like RCC1 family protein</fullName>
    </submittedName>
</protein>
<dbReference type="AlphaFoldDB" id="A0A543I651"/>
<reference evidence="2 3" key="1">
    <citation type="submission" date="2019-06" db="EMBL/GenBank/DDBJ databases">
        <title>Sequencing the genomes of 1000 actinobacteria strains.</title>
        <authorList>
            <person name="Klenk H.-P."/>
        </authorList>
    </citation>
    <scope>NUCLEOTIDE SEQUENCE [LARGE SCALE GENOMIC DNA]</scope>
    <source>
        <strain evidence="2 3">DSM 18031</strain>
    </source>
</reference>
<feature type="transmembrane region" description="Helical" evidence="1">
    <location>
        <begin position="21"/>
        <end position="42"/>
    </location>
</feature>
<dbReference type="PROSITE" id="PS50012">
    <property type="entry name" value="RCC1_3"/>
    <property type="match status" value="4"/>
</dbReference>
<dbReference type="PRINTS" id="PR00633">
    <property type="entry name" value="RCCNDNSATION"/>
</dbReference>
<gene>
    <name evidence="2" type="ORF">FB466_0770</name>
</gene>
<dbReference type="InterPro" id="IPR009091">
    <property type="entry name" value="RCC1/BLIP-II"/>
</dbReference>
<evidence type="ECO:0000313" key="3">
    <source>
        <dbReference type="Proteomes" id="UP000318331"/>
    </source>
</evidence>
<evidence type="ECO:0000256" key="1">
    <source>
        <dbReference type="SAM" id="Phobius"/>
    </source>
</evidence>